<protein>
    <recommendedName>
        <fullName evidence="5">FAD dependent oxidoreductase domain-containing protein</fullName>
    </recommendedName>
</protein>
<dbReference type="InterPro" id="IPR010730">
    <property type="entry name" value="HET"/>
</dbReference>
<dbReference type="Pfam" id="PF06985">
    <property type="entry name" value="HET"/>
    <property type="match status" value="1"/>
</dbReference>
<evidence type="ECO:0000259" key="1">
    <source>
        <dbReference type="Pfam" id="PF01266"/>
    </source>
</evidence>
<feature type="domain" description="FAD dependent oxidoreductase" evidence="1">
    <location>
        <begin position="8"/>
        <end position="418"/>
    </location>
</feature>
<evidence type="ECO:0000313" key="3">
    <source>
        <dbReference type="EMBL" id="KAJ3577672.1"/>
    </source>
</evidence>
<dbReference type="Gene3D" id="3.30.9.10">
    <property type="entry name" value="D-Amino Acid Oxidase, subunit A, domain 2"/>
    <property type="match status" value="1"/>
</dbReference>
<proteinExistence type="predicted"/>
<reference evidence="3" key="1">
    <citation type="submission" date="2022-07" db="EMBL/GenBank/DDBJ databases">
        <title>Genome Sequence of Xylaria arbuscula.</title>
        <authorList>
            <person name="Buettner E."/>
        </authorList>
    </citation>
    <scope>NUCLEOTIDE SEQUENCE</scope>
    <source>
        <strain evidence="3">VT107</strain>
    </source>
</reference>
<dbReference type="InterPro" id="IPR036188">
    <property type="entry name" value="FAD/NAD-bd_sf"/>
</dbReference>
<dbReference type="Proteomes" id="UP001148614">
    <property type="component" value="Unassembled WGS sequence"/>
</dbReference>
<dbReference type="SUPFAM" id="SSF51905">
    <property type="entry name" value="FAD/NAD(P)-binding domain"/>
    <property type="match status" value="1"/>
</dbReference>
<sequence>MVNKTDSILIVGGGTWGCSIALELARNGYSDVTVLDGEDVPSSIAAGNDLNKIMEEGSQSEDDTDAAYAWNRLHDLCTTAWLNDPVYKPLYHRTGYVMAASSDAAYEALLKDISGHEDEYQKVASAQEFRNTMPKGVLTGDFIGWRGFAKTSGAGWVFARGAIIAAKREAERLGARFITGQQGQVAKLIFSTETRQGENADSQARQTLRGVESADGTIHHAHTTILANGANADSLIDLKYQLRPTAWTLAHIKMTPIEAQLYKDLPVLFNIEKGFFMEPSAETYELKICDEHPGYINPIYQESGNEPTHAPANVSPKGERVIVGSRPFARQQIPLDSEDRIRAFLKETMPHLAERPFSFARICWDADTVDRMPLLDWYGVENSERRDAEDAMEGGRLLLAVGGSGHCFKTMPAMGQVILEFLEGKVDDKTRRAFRWRPEIAENRNWWHVQDRWGAEGEVMDINRSLEFIAMDGDEECSDENKCGDGTIAQVVLRSSIPTTEVGRTRSCLLKYSTEEHDPAVKLGVNWTRRLTNTRSDASFDTARSWLADCCANPGGHEKPNSANPQDQFMNMIAYELPRRLIDVQPLDGTLEQFSLKDTGIINFDSYPYCTLSYCWGGQSNPSWITTKANLQSRQVGFDRSELPPTLRDATFIAQKLGFRYIWIDAICIVQDDDDDWTQEGSNMASIYRSSHLTIAVALGYSCADGAFNEQSRSHLEDYLDIVRVDSALSSSGKPSTLYFIDEFTSRSGPYRYVSDGPLSTRAWCLQETLLSTRVLYYTPFQLIWECGHFIAQEDRLPNLPRQVDERMNLRNGGRTPNSRIIIWYRGLVPQYSKRKLTRGSDKLVAISAIARDLSLYSGAEYLAGLWRDCLMVGMLWYRDSPGKKTSTYRCPSWSWASQDSAIKYIDDFRWDDEDDDLDDAAITAAEVEVDHRNPFGAVTGGFLKLSSVLLCHGTVIQGDREKGHPEHKLINCRGLRPVRELLVWMDDDDLKLKDVICVYVDERNGLMLERADERKDLYRRMGFWCLSDSERWNAVEHLRREHRLLYNSTPVIEGQPRSVASVEMQPCFNLDDNKEKMLDEGVEEPPNKQANACLVYLFSTI</sequence>
<dbReference type="VEuPathDB" id="FungiDB:F4678DRAFT_450882"/>
<evidence type="ECO:0000259" key="2">
    <source>
        <dbReference type="Pfam" id="PF06985"/>
    </source>
</evidence>
<dbReference type="Pfam" id="PF01266">
    <property type="entry name" value="DAO"/>
    <property type="match status" value="1"/>
</dbReference>
<keyword evidence="4" id="KW-1185">Reference proteome</keyword>
<evidence type="ECO:0000313" key="4">
    <source>
        <dbReference type="Proteomes" id="UP001148614"/>
    </source>
</evidence>
<gene>
    <name evidence="3" type="ORF">NPX13_g2896</name>
</gene>
<dbReference type="EMBL" id="JANPWZ010000328">
    <property type="protein sequence ID" value="KAJ3577672.1"/>
    <property type="molecule type" value="Genomic_DNA"/>
</dbReference>
<dbReference type="AlphaFoldDB" id="A0A9W8TNB8"/>
<dbReference type="VEuPathDB" id="FungiDB:F4678DRAFT_446317"/>
<organism evidence="3 4">
    <name type="scientific">Xylaria arbuscula</name>
    <dbReference type="NCBI Taxonomy" id="114810"/>
    <lineage>
        <taxon>Eukaryota</taxon>
        <taxon>Fungi</taxon>
        <taxon>Dikarya</taxon>
        <taxon>Ascomycota</taxon>
        <taxon>Pezizomycotina</taxon>
        <taxon>Sordariomycetes</taxon>
        <taxon>Xylariomycetidae</taxon>
        <taxon>Xylariales</taxon>
        <taxon>Xylariaceae</taxon>
        <taxon>Xylaria</taxon>
    </lineage>
</organism>
<dbReference type="InterPro" id="IPR006076">
    <property type="entry name" value="FAD-dep_OxRdtase"/>
</dbReference>
<accession>A0A9W8TNB8</accession>
<dbReference type="Gene3D" id="3.50.50.60">
    <property type="entry name" value="FAD/NAD(P)-binding domain"/>
    <property type="match status" value="1"/>
</dbReference>
<evidence type="ECO:0008006" key="5">
    <source>
        <dbReference type="Google" id="ProtNLM"/>
    </source>
</evidence>
<dbReference type="PANTHER" id="PTHR33112:SF16">
    <property type="entry name" value="HETEROKARYON INCOMPATIBILITY DOMAIN-CONTAINING PROTEIN"/>
    <property type="match status" value="1"/>
</dbReference>
<comment type="caution">
    <text evidence="3">The sequence shown here is derived from an EMBL/GenBank/DDBJ whole genome shotgun (WGS) entry which is preliminary data.</text>
</comment>
<feature type="domain" description="Heterokaryon incompatibility" evidence="2">
    <location>
        <begin position="609"/>
        <end position="768"/>
    </location>
</feature>
<name>A0A9W8TNB8_9PEZI</name>
<dbReference type="PANTHER" id="PTHR33112">
    <property type="entry name" value="DOMAIN PROTEIN, PUTATIVE-RELATED"/>
    <property type="match status" value="1"/>
</dbReference>